<dbReference type="InterPro" id="IPR014710">
    <property type="entry name" value="RmlC-like_jellyroll"/>
</dbReference>
<organism evidence="1 2">
    <name type="scientific">Hyella patelloides LEGE 07179</name>
    <dbReference type="NCBI Taxonomy" id="945734"/>
    <lineage>
        <taxon>Bacteria</taxon>
        <taxon>Bacillati</taxon>
        <taxon>Cyanobacteriota</taxon>
        <taxon>Cyanophyceae</taxon>
        <taxon>Pleurocapsales</taxon>
        <taxon>Hyellaceae</taxon>
        <taxon>Hyella</taxon>
    </lineage>
</organism>
<evidence type="ECO:0000313" key="2">
    <source>
        <dbReference type="Proteomes" id="UP000320055"/>
    </source>
</evidence>
<accession>A0A563VZL1</accession>
<dbReference type="EMBL" id="CAACVJ010000445">
    <property type="protein sequence ID" value="VEP16807.1"/>
    <property type="molecule type" value="Genomic_DNA"/>
</dbReference>
<evidence type="ECO:0000313" key="1">
    <source>
        <dbReference type="EMBL" id="VEP16807.1"/>
    </source>
</evidence>
<dbReference type="Gene3D" id="2.60.120.10">
    <property type="entry name" value="Jelly Rolls"/>
    <property type="match status" value="1"/>
</dbReference>
<sequence>MIHTNSLFQSKHFMSLPCNDGMLSDLSQDQHPTQVYAWGYQHKDLTINVKGTSLGFVYSGQAAITFTLSGREQTFNLDAGMYFSVPNNFYISDGCGFITTRLGYQGTFTIGGPIEKQGRLLYIDGCSDSLLIPPVIKGDPCLNYLHFPPHIGQTRHTHPSMRVGIVAKGRGRCVVPSNDDGTGSDITIPLIPGNVFIIPTDGHHSFFTDDSEMDVIAYHPDSDTGPTHNDHPMINRTIVDGVSAAHIQEIRTAKIGL</sequence>
<dbReference type="InterPro" id="IPR011051">
    <property type="entry name" value="RmlC_Cupin_sf"/>
</dbReference>
<dbReference type="SUPFAM" id="SSF51182">
    <property type="entry name" value="RmlC-like cupins"/>
    <property type="match status" value="1"/>
</dbReference>
<protein>
    <submittedName>
        <fullName evidence="1">Uncharacterized protein</fullName>
    </submittedName>
</protein>
<reference evidence="1 2" key="1">
    <citation type="submission" date="2019-01" db="EMBL/GenBank/DDBJ databases">
        <authorList>
            <person name="Brito A."/>
        </authorList>
    </citation>
    <scope>NUCLEOTIDE SEQUENCE [LARGE SCALE GENOMIC DNA]</scope>
    <source>
        <strain evidence="1">1</strain>
    </source>
</reference>
<dbReference type="RefSeq" id="WP_222426887.1">
    <property type="nucleotide sequence ID" value="NZ_LR213769.1"/>
</dbReference>
<keyword evidence="2" id="KW-1185">Reference proteome</keyword>
<dbReference type="AlphaFoldDB" id="A0A563VZL1"/>
<name>A0A563VZL1_9CYAN</name>
<gene>
    <name evidence="1" type="ORF">H1P_50012</name>
</gene>
<dbReference type="Proteomes" id="UP000320055">
    <property type="component" value="Unassembled WGS sequence"/>
</dbReference>
<proteinExistence type="predicted"/>